<keyword evidence="1" id="KW-0812">Transmembrane</keyword>
<dbReference type="EMBL" id="GGEC01087922">
    <property type="protein sequence ID" value="MBX68406.1"/>
    <property type="molecule type" value="Transcribed_RNA"/>
</dbReference>
<feature type="transmembrane region" description="Helical" evidence="1">
    <location>
        <begin position="7"/>
        <end position="31"/>
    </location>
</feature>
<protein>
    <submittedName>
        <fullName evidence="2">Uncharacterized protein</fullName>
    </submittedName>
</protein>
<evidence type="ECO:0000256" key="1">
    <source>
        <dbReference type="SAM" id="Phobius"/>
    </source>
</evidence>
<organism evidence="2">
    <name type="scientific">Rhizophora mucronata</name>
    <name type="common">Asiatic mangrove</name>
    <dbReference type="NCBI Taxonomy" id="61149"/>
    <lineage>
        <taxon>Eukaryota</taxon>
        <taxon>Viridiplantae</taxon>
        <taxon>Streptophyta</taxon>
        <taxon>Embryophyta</taxon>
        <taxon>Tracheophyta</taxon>
        <taxon>Spermatophyta</taxon>
        <taxon>Magnoliopsida</taxon>
        <taxon>eudicotyledons</taxon>
        <taxon>Gunneridae</taxon>
        <taxon>Pentapetalae</taxon>
        <taxon>rosids</taxon>
        <taxon>fabids</taxon>
        <taxon>Malpighiales</taxon>
        <taxon>Rhizophoraceae</taxon>
        <taxon>Rhizophora</taxon>
    </lineage>
</organism>
<keyword evidence="1" id="KW-0472">Membrane</keyword>
<accession>A0A2P2QN25</accession>
<proteinExistence type="predicted"/>
<dbReference type="AlphaFoldDB" id="A0A2P2QN25"/>
<sequence length="40" mass="4667">MLHIVCFASHIMIVGMICFHCVIFFALYLLINSNLIWLLL</sequence>
<reference evidence="2" key="1">
    <citation type="submission" date="2018-02" db="EMBL/GenBank/DDBJ databases">
        <title>Rhizophora mucronata_Transcriptome.</title>
        <authorList>
            <person name="Meera S.P."/>
            <person name="Sreeshan A."/>
            <person name="Augustine A."/>
        </authorList>
    </citation>
    <scope>NUCLEOTIDE SEQUENCE</scope>
    <source>
        <tissue evidence="2">Leaf</tissue>
    </source>
</reference>
<keyword evidence="1" id="KW-1133">Transmembrane helix</keyword>
<name>A0A2P2QN25_RHIMU</name>
<evidence type="ECO:0000313" key="2">
    <source>
        <dbReference type="EMBL" id="MBX68406.1"/>
    </source>
</evidence>